<accession>A0A1X7R319</accession>
<dbReference type="PANTHER" id="PTHR47563">
    <property type="entry name" value="PROTEIN FMP25, MITOCHONDRIAL"/>
    <property type="match status" value="1"/>
</dbReference>
<dbReference type="InterPro" id="IPR000408">
    <property type="entry name" value="Reg_chr_condens"/>
</dbReference>
<feature type="transmembrane region" description="Helical" evidence="1">
    <location>
        <begin position="85"/>
        <end position="103"/>
    </location>
</feature>
<keyword evidence="3" id="KW-1185">Reference proteome</keyword>
<dbReference type="Pfam" id="PF13540">
    <property type="entry name" value="RCC1_2"/>
    <property type="match status" value="1"/>
</dbReference>
<organism evidence="2 3">
    <name type="scientific">Maudiozyma saulgeensis</name>
    <dbReference type="NCBI Taxonomy" id="1789683"/>
    <lineage>
        <taxon>Eukaryota</taxon>
        <taxon>Fungi</taxon>
        <taxon>Dikarya</taxon>
        <taxon>Ascomycota</taxon>
        <taxon>Saccharomycotina</taxon>
        <taxon>Saccharomycetes</taxon>
        <taxon>Saccharomycetales</taxon>
        <taxon>Saccharomycetaceae</taxon>
        <taxon>Maudiozyma</taxon>
    </lineage>
</organism>
<dbReference type="InterPro" id="IPR009091">
    <property type="entry name" value="RCC1/BLIP-II"/>
</dbReference>
<keyword evidence="1" id="KW-0812">Transmembrane</keyword>
<name>A0A1X7R319_9SACH</name>
<sequence>MLKLVRNRTVQISSKFVPIITHQRIFIRTLINEPKYDDAEILAKGINNKEFKSKRVNLPFLSNEDAPDSAKELTLQRMKKLQNGSLIFVTLLGLTMTGSYYIYDKKQRENKLLEEIEWASISDGTMKKKSKKKKKNGKLSKVKPFIPLDQLDSSEPGLYIWGECTNDTEWASIPKRVTQFDGMTLRDVCLINRKMNLVIDNEGNLLKWDQDNNEIINILMGQKLTKIKESNDIIYGLNDKGEILMIPLENMDSLSQYFESHKRVGFLPKLSKINEYKTYGLKIDTSKKFDKRIGEKRIIDFDTGSNHLVLLSNASKAYSCSTGLTNDESKPIEEKSRGQFGIPTLSQYSKYPNLNELYEIELLNKSFSTQNQDINFRKIVKIACGDYHTVAIDSEGHFFTFGWNRFGQLGFNISYENEIIPYPKQLSMTGFIPFFNDNPSRSERKDQNDSETTTRILPSMGLKFDLKCVDICCAKETTYMSIANSIGEQKHFSMGNGSNGELGDGSYRNSQFQPQRIKIDGLIEKWIGNKNSNHIICEMNNGNIESWGLNNVGQIGNWQKNKFKFNKPERLPLLIEPGKQYQEDEDLNKLPTLQIDTTRQSISIGKNSSCMYWKSK</sequence>
<gene>
    <name evidence="2" type="ORF">KASA_0O07216G</name>
</gene>
<reference evidence="2 3" key="1">
    <citation type="submission" date="2017-04" db="EMBL/GenBank/DDBJ databases">
        <authorList>
            <person name="Afonso C.L."/>
            <person name="Miller P.J."/>
            <person name="Scott M.A."/>
            <person name="Spackman E."/>
            <person name="Goraichik I."/>
            <person name="Dimitrov K.M."/>
            <person name="Suarez D.L."/>
            <person name="Swayne D.E."/>
        </authorList>
    </citation>
    <scope>NUCLEOTIDE SEQUENCE [LARGE SCALE GENOMIC DNA]</scope>
</reference>
<proteinExistence type="predicted"/>
<dbReference type="Proteomes" id="UP000196158">
    <property type="component" value="Unassembled WGS sequence"/>
</dbReference>
<dbReference type="SUPFAM" id="SSF50985">
    <property type="entry name" value="RCC1/BLIP-II"/>
    <property type="match status" value="1"/>
</dbReference>
<evidence type="ECO:0000256" key="1">
    <source>
        <dbReference type="SAM" id="Phobius"/>
    </source>
</evidence>
<keyword evidence="1" id="KW-1133">Transmembrane helix</keyword>
<dbReference type="STRING" id="1789683.A0A1X7R319"/>
<dbReference type="PROSITE" id="PS00626">
    <property type="entry name" value="RCC1_2"/>
    <property type="match status" value="1"/>
</dbReference>
<evidence type="ECO:0000313" key="3">
    <source>
        <dbReference type="Proteomes" id="UP000196158"/>
    </source>
</evidence>
<dbReference type="Gene3D" id="2.130.10.30">
    <property type="entry name" value="Regulator of chromosome condensation 1/beta-lactamase-inhibitor protein II"/>
    <property type="match status" value="1"/>
</dbReference>
<protein>
    <submittedName>
        <fullName evidence="2">Similar to Saccharomyces cerevisiae YLR077W FMP25 Mitochondrial inner membrane protein required for an early step in assembly of respiratory complex III (Cytochrome bc1 complex)</fullName>
    </submittedName>
</protein>
<dbReference type="OrthoDB" id="10256179at2759"/>
<dbReference type="PANTHER" id="PTHR47563:SF1">
    <property type="entry name" value="PROTEIN FMP25, MITOCHONDRIAL"/>
    <property type="match status" value="1"/>
</dbReference>
<dbReference type="GO" id="GO:0034551">
    <property type="term" value="P:mitochondrial respiratory chain complex III assembly"/>
    <property type="evidence" value="ECO:0007669"/>
    <property type="project" value="TreeGrafter"/>
</dbReference>
<keyword evidence="1" id="KW-0472">Membrane</keyword>
<dbReference type="AlphaFoldDB" id="A0A1X7R319"/>
<dbReference type="EMBL" id="FXLY01000004">
    <property type="protein sequence ID" value="SMN20068.1"/>
    <property type="molecule type" value="Genomic_DNA"/>
</dbReference>
<dbReference type="InterPro" id="IPR053245">
    <property type="entry name" value="MitoProcess-Associated"/>
</dbReference>
<dbReference type="GO" id="GO:0005743">
    <property type="term" value="C:mitochondrial inner membrane"/>
    <property type="evidence" value="ECO:0007669"/>
    <property type="project" value="TreeGrafter"/>
</dbReference>
<evidence type="ECO:0000313" key="2">
    <source>
        <dbReference type="EMBL" id="SMN20068.1"/>
    </source>
</evidence>